<keyword evidence="1" id="KW-0812">Transmembrane</keyword>
<keyword evidence="1" id="KW-0472">Membrane</keyword>
<proteinExistence type="predicted"/>
<evidence type="ECO:0000313" key="3">
    <source>
        <dbReference type="Proteomes" id="UP000222862"/>
    </source>
</evidence>
<sequence length="120" mass="13827">MKIVGWIISGIIGLLIVVLLMNGFGFFNEKVNYTYQKAIDNVSYERLKKVEDTARAMIATYKSDKLTYEAYKNTDVELATQAKIRANRTAVAYNEYILKNSFQWKGNIPSDIYNQLEIIE</sequence>
<protein>
    <recommendedName>
        <fullName evidence="4">LemA family protein</fullName>
    </recommendedName>
</protein>
<accession>A0A2B7YHE1</accession>
<dbReference type="AlphaFoldDB" id="A0A2B7YHE1"/>
<organism evidence="2 3">
    <name type="scientific">Fusobacterium nucleatum subsp. polymorphum</name>
    <name type="common">Fusobacterium polymorphum</name>
    <dbReference type="NCBI Taxonomy" id="76857"/>
    <lineage>
        <taxon>Bacteria</taxon>
        <taxon>Fusobacteriati</taxon>
        <taxon>Fusobacteriota</taxon>
        <taxon>Fusobacteriia</taxon>
        <taxon>Fusobacteriales</taxon>
        <taxon>Fusobacteriaceae</taxon>
        <taxon>Fusobacterium</taxon>
    </lineage>
</organism>
<comment type="caution">
    <text evidence="2">The sequence shown here is derived from an EMBL/GenBank/DDBJ whole genome shotgun (WGS) entry which is preliminary data.</text>
</comment>
<keyword evidence="1" id="KW-1133">Transmembrane helix</keyword>
<reference evidence="2 3" key="1">
    <citation type="submission" date="2017-06" db="EMBL/GenBank/DDBJ databases">
        <title>Genome sequencing of Fusobacterium nucleatum subsp. polymorphum KCOM 1232 (=ChDC F37).</title>
        <authorList>
            <person name="Kook J.-K."/>
            <person name="Park S.-N."/>
            <person name="Lim Y.K."/>
            <person name="Roh H."/>
        </authorList>
    </citation>
    <scope>NUCLEOTIDE SEQUENCE [LARGE SCALE GENOMIC DNA]</scope>
    <source>
        <strain evidence="3">KCOM 1232 ( ChDC F37)</strain>
    </source>
</reference>
<evidence type="ECO:0008006" key="4">
    <source>
        <dbReference type="Google" id="ProtNLM"/>
    </source>
</evidence>
<name>A0A2B7YHE1_FUSNP</name>
<evidence type="ECO:0000313" key="2">
    <source>
        <dbReference type="EMBL" id="PGH20610.1"/>
    </source>
</evidence>
<dbReference type="RefSeq" id="WP_098703381.1">
    <property type="nucleotide sequence ID" value="NZ_NJGI01000005.1"/>
</dbReference>
<dbReference type="EMBL" id="NJGI01000005">
    <property type="protein sequence ID" value="PGH20610.1"/>
    <property type="molecule type" value="Genomic_DNA"/>
</dbReference>
<evidence type="ECO:0000256" key="1">
    <source>
        <dbReference type="SAM" id="Phobius"/>
    </source>
</evidence>
<feature type="transmembrane region" description="Helical" evidence="1">
    <location>
        <begin position="6"/>
        <end position="27"/>
    </location>
</feature>
<gene>
    <name evidence="2" type="ORF">RN96_10570</name>
</gene>
<dbReference type="Proteomes" id="UP000222862">
    <property type="component" value="Unassembled WGS sequence"/>
</dbReference>